<dbReference type="SUPFAM" id="SSF109998">
    <property type="entry name" value="Triger factor/SurA peptide-binding domain-like"/>
    <property type="match status" value="1"/>
</dbReference>
<keyword evidence="1 5" id="KW-0413">Isomerase</keyword>
<proteinExistence type="predicted"/>
<evidence type="ECO:0000313" key="6">
    <source>
        <dbReference type="Proteomes" id="UP000309673"/>
    </source>
</evidence>
<name>A0A4U0FIY6_9BACL</name>
<evidence type="ECO:0000256" key="1">
    <source>
        <dbReference type="PROSITE-ProRule" id="PRU00278"/>
    </source>
</evidence>
<reference evidence="5 6" key="1">
    <citation type="submission" date="2019-04" db="EMBL/GenBank/DDBJ databases">
        <title>Cohnella sp. nov., isolated from soil.</title>
        <authorList>
            <person name="Kim W."/>
        </authorList>
    </citation>
    <scope>NUCLEOTIDE SEQUENCE [LARGE SCALE GENOMIC DNA]</scope>
    <source>
        <strain evidence="5 6">CAU 1483</strain>
    </source>
</reference>
<dbReference type="InterPro" id="IPR000297">
    <property type="entry name" value="PPIase_PpiC"/>
</dbReference>
<dbReference type="EMBL" id="SUPK01000001">
    <property type="protein sequence ID" value="TJY44434.1"/>
    <property type="molecule type" value="Genomic_DNA"/>
</dbReference>
<dbReference type="PANTHER" id="PTHR47245:SF2">
    <property type="entry name" value="PEPTIDYL-PROLYL CIS-TRANS ISOMERASE HP_0175-RELATED"/>
    <property type="match status" value="1"/>
</dbReference>
<dbReference type="GO" id="GO:0003755">
    <property type="term" value="F:peptidyl-prolyl cis-trans isomerase activity"/>
    <property type="evidence" value="ECO:0007669"/>
    <property type="project" value="UniProtKB-KW"/>
</dbReference>
<accession>A0A4U0FIY6</accession>
<dbReference type="SUPFAM" id="SSF54534">
    <property type="entry name" value="FKBP-like"/>
    <property type="match status" value="1"/>
</dbReference>
<dbReference type="Pfam" id="PF13145">
    <property type="entry name" value="Rotamase_2"/>
    <property type="match status" value="1"/>
</dbReference>
<dbReference type="Proteomes" id="UP000309673">
    <property type="component" value="Unassembled WGS sequence"/>
</dbReference>
<dbReference type="Gene3D" id="3.10.50.40">
    <property type="match status" value="1"/>
</dbReference>
<dbReference type="InterPro" id="IPR027304">
    <property type="entry name" value="Trigger_fact/SurA_dom_sf"/>
</dbReference>
<dbReference type="Pfam" id="PF13624">
    <property type="entry name" value="SurA_N_3"/>
    <property type="match status" value="1"/>
</dbReference>
<feature type="transmembrane region" description="Helical" evidence="3">
    <location>
        <begin position="56"/>
        <end position="75"/>
    </location>
</feature>
<keyword evidence="1" id="KW-0697">Rotamase</keyword>
<keyword evidence="3" id="KW-1133">Transmembrane helix</keyword>
<dbReference type="RefSeq" id="WP_136776243.1">
    <property type="nucleotide sequence ID" value="NZ_SUPK01000001.1"/>
</dbReference>
<dbReference type="InterPro" id="IPR046357">
    <property type="entry name" value="PPIase_dom_sf"/>
</dbReference>
<keyword evidence="3" id="KW-0812">Transmembrane</keyword>
<feature type="region of interest" description="Disordered" evidence="2">
    <location>
        <begin position="1"/>
        <end position="29"/>
    </location>
</feature>
<dbReference type="Gene3D" id="1.10.4030.10">
    <property type="entry name" value="Porin chaperone SurA, peptide-binding domain"/>
    <property type="match status" value="1"/>
</dbReference>
<dbReference type="PROSITE" id="PS50198">
    <property type="entry name" value="PPIC_PPIASE_2"/>
    <property type="match status" value="1"/>
</dbReference>
<evidence type="ECO:0000259" key="4">
    <source>
        <dbReference type="PROSITE" id="PS50198"/>
    </source>
</evidence>
<comment type="caution">
    <text evidence="5">The sequence shown here is derived from an EMBL/GenBank/DDBJ whole genome shotgun (WGS) entry which is preliminary data.</text>
</comment>
<evidence type="ECO:0000256" key="2">
    <source>
        <dbReference type="SAM" id="MobiDB-lite"/>
    </source>
</evidence>
<sequence>MNENDNKPVEPQNDAGLPENPINEATEGMRQAAAAAEAVELKSLRAEPERKFPLNWLWIGIALLALAALILVVVLNPKNTAMNEVLAKMDGATITKADLYDDLLKQMGAEQAGSRVDNLMALKLIDLEAQKVNAKVSDADIQGEIDNYKKGFPSEDEFNSALQQSNMTLDNLKEQIAIQVKLRKIFEPEIKPTEDQLKKYYEDNKADFGTAEKVRASHILLATKAEADAVLAELKKGADFATLAKQKSTDPGSKDDGGDLNYFGHGEMNEQFETAAFKLNVGEISGVVESPNGFHIIKLTDKKPAVTPSYDQVKEQVKNRYLDEHLQSLIGDWLDKQKKAYHYENLLAPASAPAPTAAASGQ</sequence>
<organism evidence="5 6">
    <name type="scientific">Cohnella pontilimi</name>
    <dbReference type="NCBI Taxonomy" id="2564100"/>
    <lineage>
        <taxon>Bacteria</taxon>
        <taxon>Bacillati</taxon>
        <taxon>Bacillota</taxon>
        <taxon>Bacilli</taxon>
        <taxon>Bacillales</taxon>
        <taxon>Paenibacillaceae</taxon>
        <taxon>Cohnella</taxon>
    </lineage>
</organism>
<keyword evidence="6" id="KW-1185">Reference proteome</keyword>
<protein>
    <submittedName>
        <fullName evidence="5">Peptidylprolyl isomerase</fullName>
    </submittedName>
</protein>
<dbReference type="OrthoDB" id="14196at2"/>
<dbReference type="AlphaFoldDB" id="A0A4U0FIY6"/>
<evidence type="ECO:0000256" key="3">
    <source>
        <dbReference type="SAM" id="Phobius"/>
    </source>
</evidence>
<gene>
    <name evidence="5" type="ORF">E5161_03385</name>
</gene>
<feature type="domain" description="PpiC" evidence="4">
    <location>
        <begin position="211"/>
        <end position="301"/>
    </location>
</feature>
<evidence type="ECO:0000313" key="5">
    <source>
        <dbReference type="EMBL" id="TJY44434.1"/>
    </source>
</evidence>
<keyword evidence="3" id="KW-0472">Membrane</keyword>
<dbReference type="InterPro" id="IPR050245">
    <property type="entry name" value="PrsA_foldase"/>
</dbReference>
<dbReference type="PANTHER" id="PTHR47245">
    <property type="entry name" value="PEPTIDYLPROLYL ISOMERASE"/>
    <property type="match status" value="1"/>
</dbReference>